<sequence length="336" mass="37105">MVPQHEVFQSLHLYGQGSRRSPSQGTMHNLTAGLYLIENAVNGSIRDGPPKGNITPVVKVRKQPSIFDIIPNPDGTVAIHSLARPSDIREVTIARDSELNEQKEGIVSRAAAEPIKDHRWQIVRNAFDSTQYMILDSATLGYWQLPSSKEGTQVVLYFPKHNVSPPPPPGIFWNLTPAIQRGLYQLLNLEFGDINMVVPPEGSYDIPIVAASSPANWFIAEAPIHPDGQTWNIFFTGSPPRDAASTADDDVKSAVIATNHKVVVPEGGSPIPDIWKLIWSPADGAYKVEDFDGICRWSLRGKYKEGVVKQEPVRCIANSDDDDGCDLWKLVRVPED</sequence>
<dbReference type="EMBL" id="LUEZ02000046">
    <property type="protein sequence ID" value="RDB23337.1"/>
    <property type="molecule type" value="Genomic_DNA"/>
</dbReference>
<proteinExistence type="predicted"/>
<organism evidence="1 2">
    <name type="scientific">Hypsizygus marmoreus</name>
    <name type="common">White beech mushroom</name>
    <name type="synonym">Agaricus marmoreus</name>
    <dbReference type="NCBI Taxonomy" id="39966"/>
    <lineage>
        <taxon>Eukaryota</taxon>
        <taxon>Fungi</taxon>
        <taxon>Dikarya</taxon>
        <taxon>Basidiomycota</taxon>
        <taxon>Agaricomycotina</taxon>
        <taxon>Agaricomycetes</taxon>
        <taxon>Agaricomycetidae</taxon>
        <taxon>Agaricales</taxon>
        <taxon>Tricholomatineae</taxon>
        <taxon>Lyophyllaceae</taxon>
        <taxon>Hypsizygus</taxon>
    </lineage>
</organism>
<gene>
    <name evidence="1" type="ORF">Hypma_009332</name>
</gene>
<dbReference type="InParanoid" id="A0A369JS01"/>
<protein>
    <submittedName>
        <fullName evidence="1">Uncharacterized protein</fullName>
    </submittedName>
</protein>
<accession>A0A369JS01</accession>
<dbReference type="Proteomes" id="UP000076154">
    <property type="component" value="Unassembled WGS sequence"/>
</dbReference>
<dbReference type="AlphaFoldDB" id="A0A369JS01"/>
<comment type="caution">
    <text evidence="1">The sequence shown here is derived from an EMBL/GenBank/DDBJ whole genome shotgun (WGS) entry which is preliminary data.</text>
</comment>
<evidence type="ECO:0000313" key="2">
    <source>
        <dbReference type="Proteomes" id="UP000076154"/>
    </source>
</evidence>
<keyword evidence="2" id="KW-1185">Reference proteome</keyword>
<name>A0A369JS01_HYPMA</name>
<reference evidence="1" key="1">
    <citation type="submission" date="2018-04" db="EMBL/GenBank/DDBJ databases">
        <title>Whole genome sequencing of Hypsizygus marmoreus.</title>
        <authorList>
            <person name="Choi I.-G."/>
            <person name="Min B."/>
            <person name="Kim J.-G."/>
            <person name="Kim S."/>
            <person name="Oh Y.-L."/>
            <person name="Kong W.-S."/>
            <person name="Park H."/>
            <person name="Jeong J."/>
            <person name="Song E.-S."/>
        </authorList>
    </citation>
    <scope>NUCLEOTIDE SEQUENCE [LARGE SCALE GENOMIC DNA]</scope>
    <source>
        <strain evidence="1">51987-8</strain>
    </source>
</reference>
<evidence type="ECO:0000313" key="1">
    <source>
        <dbReference type="EMBL" id="RDB23337.1"/>
    </source>
</evidence>